<reference evidence="4" key="2">
    <citation type="submission" date="2021-02" db="UniProtKB">
        <authorList>
            <consortium name="EnsemblMetazoa"/>
        </authorList>
    </citation>
    <scope>IDENTIFICATION</scope>
    <source>
        <strain evidence="4">JHB</strain>
    </source>
</reference>
<evidence type="ECO:0000313" key="3">
    <source>
        <dbReference type="EMBL" id="EDS27463.1"/>
    </source>
</evidence>
<name>B0W227_CULQU</name>
<accession>B0W227</accession>
<keyword evidence="2" id="KW-0732">Signal</keyword>
<dbReference type="EnsemblMetazoa" id="CPIJ001092-RA">
    <property type="protein sequence ID" value="CPIJ001092-PA"/>
    <property type="gene ID" value="CPIJ001092"/>
</dbReference>
<dbReference type="KEGG" id="cqu:CpipJ_CPIJ001092"/>
<feature type="region of interest" description="Disordered" evidence="1">
    <location>
        <begin position="166"/>
        <end position="237"/>
    </location>
</feature>
<feature type="region of interest" description="Disordered" evidence="1">
    <location>
        <begin position="692"/>
        <end position="772"/>
    </location>
</feature>
<feature type="region of interest" description="Disordered" evidence="1">
    <location>
        <begin position="1040"/>
        <end position="1059"/>
    </location>
</feature>
<feature type="compositionally biased region" description="Polar residues" evidence="1">
    <location>
        <begin position="316"/>
        <end position="326"/>
    </location>
</feature>
<feature type="compositionally biased region" description="Polar residues" evidence="1">
    <location>
        <begin position="1048"/>
        <end position="1059"/>
    </location>
</feature>
<evidence type="ECO:0000256" key="1">
    <source>
        <dbReference type="SAM" id="MobiDB-lite"/>
    </source>
</evidence>
<sequence length="1059" mass="115899">MKHSKTTIVSPFMVVVLVRMLSVWVELGKIPVNPAKRTTLTTELQAASEDWMSEYTDGTTTTTTTAAVADIRRTSQVIAGSRTSSTSIASAGDYLPVGATELIKKSIRRSWTISNAEDENRQCGGGGGGTDPQQYSHLPRKQSQSSYPSLVRYPYINPCTMAEYSQEDEFDNELQPPMGRRMPPRQSTLPNPDAGMFYGSNNNLMPPSLSPNKGLSPSPQYSPYHTDNENDDDPQHATSPIAARYKIRRQSTLPCRPNEANHEIGAKLMSTSPNSRTNLYQPSTMTTTTTTTGRSPDKSELAGGDQPSPRYPPFVRQSTFPSNSSDPFFLQIQAHSQQQPLPQQPGQQRHLPTSPNRMLFNKSPDQAAPDQESADVATNRPPANRFQMTRQATLPNPDQHVKLLPTSPPKKQQQLSPHSIKRSPEFARQNTLPAPDSMNSLSVHQHGPKFMPISPRQKQSFLFPQSAQPAPRPFLSQQHFPTMLADEGQAVATAVTPGSVSIGGAGAGAVTGGGVIGGISALVGTGASAGGGPPGTAAAHHHSAKMIKVRSHSNEEYSLNRALTVEGRRLLPEIPANRSPRLVRQEHVREPCYDTSAANPDKRSPKQKTFAEAKQAMMDEYGGGLESAATSSTTINNDSTHFDEDEEASYYINEDRLRLRASMAPVSTIKSAESFLNEADYPTACSSGAGGVYPVDPKTENRRLRRRKSRDLPVEPEAVASSNEDEPIKQHRKPETMRSISEDSPGNKTVKMTPRRSLSHPEKDTQQMQNTRKTEITKIPSPRPLAEILERAQRSIKLPSPRRKAFKSMDQACESEMAANGSSPLMTAMSQSPSMATTATPGGSTGAIARTGPRKISAFQQILQNQRLQKRDSKSLDVVASKLMEEKYGGYAEADEDKSKSLDDGIFCGDKNSDDNSSDEQINLIDKKHKTYLGEDEIQHAVEAAAVLFKKVVLQRREEKRKDEVKQSSVENVTKVLIKTAGAGFRDIVTRFQYYRPLSRTSSSTSSTSTSLSTCDAVLGVISKEDRAPQLALCDADAPLKRHRKSSLQKPSNSVVKLE</sequence>
<feature type="compositionally biased region" description="Low complexity" evidence="1">
    <location>
        <begin position="331"/>
        <end position="348"/>
    </location>
</feature>
<feature type="region of interest" description="Disordered" evidence="1">
    <location>
        <begin position="265"/>
        <end position="422"/>
    </location>
</feature>
<dbReference type="EMBL" id="DS231824">
    <property type="protein sequence ID" value="EDS27463.1"/>
    <property type="molecule type" value="Genomic_DNA"/>
</dbReference>
<dbReference type="AlphaFoldDB" id="B0W227"/>
<feature type="compositionally biased region" description="Polar residues" evidence="1">
    <location>
        <begin position="131"/>
        <end position="146"/>
    </location>
</feature>
<evidence type="ECO:0000313" key="4">
    <source>
        <dbReference type="EnsemblMetazoa" id="CPIJ001092-PA"/>
    </source>
</evidence>
<feature type="region of interest" description="Disordered" evidence="1">
    <location>
        <begin position="116"/>
        <end position="146"/>
    </location>
</feature>
<feature type="chain" id="PRO_5014566432" evidence="2">
    <location>
        <begin position="28"/>
        <end position="1059"/>
    </location>
</feature>
<evidence type="ECO:0000256" key="2">
    <source>
        <dbReference type="SAM" id="SignalP"/>
    </source>
</evidence>
<feature type="compositionally biased region" description="Polar residues" evidence="1">
    <location>
        <begin position="269"/>
        <end position="283"/>
    </location>
</feature>
<dbReference type="OrthoDB" id="195679at2759"/>
<dbReference type="HOGENOM" id="CLU_289552_0_0_1"/>
<dbReference type="OMA" id="DQACESE"/>
<dbReference type="Proteomes" id="UP000002320">
    <property type="component" value="Unassembled WGS sequence"/>
</dbReference>
<feature type="compositionally biased region" description="Basic and acidic residues" evidence="1">
    <location>
        <begin position="726"/>
        <end position="736"/>
    </location>
</feature>
<feature type="compositionally biased region" description="Low complexity" evidence="1">
    <location>
        <begin position="200"/>
        <end position="212"/>
    </location>
</feature>
<keyword evidence="5" id="KW-1185">Reference proteome</keyword>
<feature type="compositionally biased region" description="Polar residues" evidence="1">
    <location>
        <begin position="213"/>
        <end position="225"/>
    </location>
</feature>
<feature type="compositionally biased region" description="Polar residues" evidence="1">
    <location>
        <begin position="738"/>
        <end position="747"/>
    </location>
</feature>
<organism>
    <name type="scientific">Culex quinquefasciatus</name>
    <name type="common">Southern house mosquito</name>
    <name type="synonym">Culex pungens</name>
    <dbReference type="NCBI Taxonomy" id="7176"/>
    <lineage>
        <taxon>Eukaryota</taxon>
        <taxon>Metazoa</taxon>
        <taxon>Ecdysozoa</taxon>
        <taxon>Arthropoda</taxon>
        <taxon>Hexapoda</taxon>
        <taxon>Insecta</taxon>
        <taxon>Pterygota</taxon>
        <taxon>Neoptera</taxon>
        <taxon>Endopterygota</taxon>
        <taxon>Diptera</taxon>
        <taxon>Nematocera</taxon>
        <taxon>Culicoidea</taxon>
        <taxon>Culicidae</taxon>
        <taxon>Culicinae</taxon>
        <taxon>Culicini</taxon>
        <taxon>Culex</taxon>
        <taxon>Culex</taxon>
    </lineage>
</organism>
<dbReference type="InParanoid" id="B0W227"/>
<feature type="signal peptide" evidence="2">
    <location>
        <begin position="1"/>
        <end position="27"/>
    </location>
</feature>
<gene>
    <name evidence="4" type="primary">6032095</name>
    <name evidence="3" type="ORF">CpipJ_CPIJ001092</name>
</gene>
<protein>
    <submittedName>
        <fullName evidence="3 4">Uncharacterized protein</fullName>
    </submittedName>
</protein>
<feature type="compositionally biased region" description="Polar residues" evidence="1">
    <location>
        <begin position="386"/>
        <end position="396"/>
    </location>
</feature>
<dbReference type="eggNOG" id="KOG1028">
    <property type="taxonomic scope" value="Eukaryota"/>
</dbReference>
<dbReference type="VEuPathDB" id="VectorBase:CQUJHB007917"/>
<evidence type="ECO:0000313" key="5">
    <source>
        <dbReference type="Proteomes" id="UP000002320"/>
    </source>
</evidence>
<dbReference type="VEuPathDB" id="VectorBase:CPIJ001092"/>
<dbReference type="STRING" id="7176.B0W227"/>
<feature type="compositionally biased region" description="Low complexity" evidence="1">
    <location>
        <begin position="176"/>
        <end position="185"/>
    </location>
</feature>
<proteinExistence type="predicted"/>
<reference evidence="3" key="1">
    <citation type="submission" date="2007-03" db="EMBL/GenBank/DDBJ databases">
        <title>Annotation of Culex pipiens quinquefasciatus.</title>
        <authorList>
            <consortium name="The Broad Institute Genome Sequencing Platform"/>
            <person name="Atkinson P.W."/>
            <person name="Hemingway J."/>
            <person name="Christensen B.M."/>
            <person name="Higgs S."/>
            <person name="Kodira C."/>
            <person name="Hannick L."/>
            <person name="Megy K."/>
            <person name="O'Leary S."/>
            <person name="Pearson M."/>
            <person name="Haas B.J."/>
            <person name="Mauceli E."/>
            <person name="Wortman J.R."/>
            <person name="Lee N.H."/>
            <person name="Guigo R."/>
            <person name="Stanke M."/>
            <person name="Alvarado L."/>
            <person name="Amedeo P."/>
            <person name="Antoine C.H."/>
            <person name="Arensburger P."/>
            <person name="Bidwell S.L."/>
            <person name="Crawford M."/>
            <person name="Camaro F."/>
            <person name="Devon K."/>
            <person name="Engels R."/>
            <person name="Hammond M."/>
            <person name="Howarth C."/>
            <person name="Koehrsen M."/>
            <person name="Lawson D."/>
            <person name="Montgomery P."/>
            <person name="Nene V."/>
            <person name="Nusbaum C."/>
            <person name="Puiu D."/>
            <person name="Romero-Severson J."/>
            <person name="Severson D.W."/>
            <person name="Shumway M."/>
            <person name="Sisk P."/>
            <person name="Stolte C."/>
            <person name="Zeng Q."/>
            <person name="Eisenstadt E."/>
            <person name="Fraser-Liggett C."/>
            <person name="Strausberg R."/>
            <person name="Galagan J."/>
            <person name="Birren B."/>
            <person name="Collins F.H."/>
        </authorList>
    </citation>
    <scope>NUCLEOTIDE SEQUENCE [LARGE SCALE GENOMIC DNA]</scope>
    <source>
        <strain evidence="3">JHB</strain>
    </source>
</reference>